<sequence length="113" mass="12241">MGDQTIATVKKIKGVIRSLMESIDLLWMIEVKKQKGGLVTINVDEESKKIQSTASSLQNKLTELAGGIKLDGGPEGGGGGGKELDVVYIDKDKVEADALEKFNTIPFNQNPFY</sequence>
<evidence type="ECO:0000313" key="2">
    <source>
        <dbReference type="Proteomes" id="UP000822688"/>
    </source>
</evidence>
<dbReference type="Proteomes" id="UP000822688">
    <property type="component" value="Chromosome V"/>
</dbReference>
<name>A0A8T0HRM5_CERPU</name>
<dbReference type="EMBL" id="CM026426">
    <property type="protein sequence ID" value="KAG0573441.1"/>
    <property type="molecule type" value="Genomic_DNA"/>
</dbReference>
<evidence type="ECO:0000313" key="1">
    <source>
        <dbReference type="EMBL" id="KAG0573441.1"/>
    </source>
</evidence>
<organism evidence="1 2">
    <name type="scientific">Ceratodon purpureus</name>
    <name type="common">Fire moss</name>
    <name type="synonym">Dicranum purpureum</name>
    <dbReference type="NCBI Taxonomy" id="3225"/>
    <lineage>
        <taxon>Eukaryota</taxon>
        <taxon>Viridiplantae</taxon>
        <taxon>Streptophyta</taxon>
        <taxon>Embryophyta</taxon>
        <taxon>Bryophyta</taxon>
        <taxon>Bryophytina</taxon>
        <taxon>Bryopsida</taxon>
        <taxon>Dicranidae</taxon>
        <taxon>Pseudoditrichales</taxon>
        <taxon>Ditrichaceae</taxon>
        <taxon>Ceratodon</taxon>
    </lineage>
</organism>
<proteinExistence type="predicted"/>
<reference evidence="1" key="1">
    <citation type="submission" date="2020-06" db="EMBL/GenBank/DDBJ databases">
        <title>WGS assembly of Ceratodon purpureus strain R40.</title>
        <authorList>
            <person name="Carey S.B."/>
            <person name="Jenkins J."/>
            <person name="Shu S."/>
            <person name="Lovell J.T."/>
            <person name="Sreedasyam A."/>
            <person name="Maumus F."/>
            <person name="Tiley G.P."/>
            <person name="Fernandez-Pozo N."/>
            <person name="Barry K."/>
            <person name="Chen C."/>
            <person name="Wang M."/>
            <person name="Lipzen A."/>
            <person name="Daum C."/>
            <person name="Saski C.A."/>
            <person name="Payton A.C."/>
            <person name="Mcbreen J.C."/>
            <person name="Conrad R.E."/>
            <person name="Kollar L.M."/>
            <person name="Olsson S."/>
            <person name="Huttunen S."/>
            <person name="Landis J.B."/>
            <person name="Wickett N.J."/>
            <person name="Johnson M.G."/>
            <person name="Rensing S.A."/>
            <person name="Grimwood J."/>
            <person name="Schmutz J."/>
            <person name="Mcdaniel S.F."/>
        </authorList>
    </citation>
    <scope>NUCLEOTIDE SEQUENCE</scope>
    <source>
        <strain evidence="1">R40</strain>
    </source>
</reference>
<dbReference type="AlphaFoldDB" id="A0A8T0HRM5"/>
<comment type="caution">
    <text evidence="1">The sequence shown here is derived from an EMBL/GenBank/DDBJ whole genome shotgun (WGS) entry which is preliminary data.</text>
</comment>
<accession>A0A8T0HRM5</accession>
<gene>
    <name evidence="1" type="ORF">KC19_VG178700</name>
</gene>
<keyword evidence="2" id="KW-1185">Reference proteome</keyword>
<protein>
    <submittedName>
        <fullName evidence="1">Uncharacterized protein</fullName>
    </submittedName>
</protein>